<evidence type="ECO:0000313" key="1">
    <source>
        <dbReference type="EMBL" id="TWU48965.1"/>
    </source>
</evidence>
<protein>
    <submittedName>
        <fullName evidence="1">Uncharacterized protein</fullName>
    </submittedName>
</protein>
<keyword evidence="2" id="KW-1185">Reference proteome</keyword>
<dbReference type="Proteomes" id="UP000318288">
    <property type="component" value="Unassembled WGS sequence"/>
</dbReference>
<comment type="caution">
    <text evidence="1">The sequence shown here is derived from an EMBL/GenBank/DDBJ whole genome shotgun (WGS) entry which is preliminary data.</text>
</comment>
<dbReference type="AlphaFoldDB" id="A0A5C6EKG6"/>
<reference evidence="1 2" key="1">
    <citation type="submission" date="2019-02" db="EMBL/GenBank/DDBJ databases">
        <title>Deep-cultivation of Planctomycetes and their phenomic and genomic characterization uncovers novel biology.</title>
        <authorList>
            <person name="Wiegand S."/>
            <person name="Jogler M."/>
            <person name="Boedeker C."/>
            <person name="Pinto D."/>
            <person name="Vollmers J."/>
            <person name="Rivas-Marin E."/>
            <person name="Kohn T."/>
            <person name="Peeters S.H."/>
            <person name="Heuer A."/>
            <person name="Rast P."/>
            <person name="Oberbeckmann S."/>
            <person name="Bunk B."/>
            <person name="Jeske O."/>
            <person name="Meyerdierks A."/>
            <person name="Storesund J.E."/>
            <person name="Kallscheuer N."/>
            <person name="Luecker S."/>
            <person name="Lage O.M."/>
            <person name="Pohl T."/>
            <person name="Merkel B.J."/>
            <person name="Hornburger P."/>
            <person name="Mueller R.-W."/>
            <person name="Bruemmer F."/>
            <person name="Labrenz M."/>
            <person name="Spormann A.M."/>
            <person name="Op Den Camp H."/>
            <person name="Overmann J."/>
            <person name="Amann R."/>
            <person name="Jetten M.S.M."/>
            <person name="Mascher T."/>
            <person name="Medema M.H."/>
            <person name="Devos D.P."/>
            <person name="Kaster A.-K."/>
            <person name="Ovreas L."/>
            <person name="Rohde M."/>
            <person name="Galperin M.Y."/>
            <person name="Jogler C."/>
        </authorList>
    </citation>
    <scope>NUCLEOTIDE SEQUENCE [LARGE SCALE GENOMIC DNA]</scope>
    <source>
        <strain evidence="1 2">Poly51</strain>
    </source>
</reference>
<name>A0A5C6EKG6_9BACT</name>
<evidence type="ECO:0000313" key="2">
    <source>
        <dbReference type="Proteomes" id="UP000318288"/>
    </source>
</evidence>
<sequence>MSFVYYALAPAPRPIHTLHENAELLYAPLNFLFENRITRGPLAWYADEWAAYGINPSFDPPGVDDSDYDDAMNAYLTAEQSEQH</sequence>
<dbReference type="EMBL" id="SJPW01000006">
    <property type="protein sequence ID" value="TWU48965.1"/>
    <property type="molecule type" value="Genomic_DNA"/>
</dbReference>
<gene>
    <name evidence="1" type="ORF">Poly51_48690</name>
</gene>
<dbReference type="RefSeq" id="WP_146460573.1">
    <property type="nucleotide sequence ID" value="NZ_SJPW01000006.1"/>
</dbReference>
<proteinExistence type="predicted"/>
<accession>A0A5C6EKG6</accession>
<organism evidence="1 2">
    <name type="scientific">Rubripirellula tenax</name>
    <dbReference type="NCBI Taxonomy" id="2528015"/>
    <lineage>
        <taxon>Bacteria</taxon>
        <taxon>Pseudomonadati</taxon>
        <taxon>Planctomycetota</taxon>
        <taxon>Planctomycetia</taxon>
        <taxon>Pirellulales</taxon>
        <taxon>Pirellulaceae</taxon>
        <taxon>Rubripirellula</taxon>
    </lineage>
</organism>